<proteinExistence type="predicted"/>
<dbReference type="AlphaFoldDB" id="A0AAV3U1P4"/>
<sequence length="254" mass="28167">MSASYPTRVFLAFKSGGRCAFKDCQKVLTSDGQNSNPAIIGEAAHIYGESPGTKTKPASARYRANMKDAQRNHYDNLIYLCPTCHTKIDKQEKDYPAELLFVLKAEHESWVAEQLDQGMSEVSFSELEIAAKALASGKHSSNGDSFEVIPPEEKINKNGLSDTVRSDIAMGLSKSHEVERFLANMATNVDEDFPERLKSGFKEKYLELKTTLSGDELFASMLEFAQAGQKGFRQQAAGLAILSHLFHLCEVFEK</sequence>
<gene>
    <name evidence="3" type="ORF">GCM10025791_18480</name>
</gene>
<evidence type="ECO:0000313" key="4">
    <source>
        <dbReference type="Proteomes" id="UP001409585"/>
    </source>
</evidence>
<dbReference type="InterPro" id="IPR046919">
    <property type="entry name" value="ABC-3C_CTD10"/>
</dbReference>
<dbReference type="Proteomes" id="UP001409585">
    <property type="component" value="Unassembled WGS sequence"/>
</dbReference>
<dbReference type="RefSeq" id="WP_345420575.1">
    <property type="nucleotide sequence ID" value="NZ_AP031496.1"/>
</dbReference>
<dbReference type="CDD" id="cd00085">
    <property type="entry name" value="HNHc"/>
    <property type="match status" value="1"/>
</dbReference>
<evidence type="ECO:0008006" key="5">
    <source>
        <dbReference type="Google" id="ProtNLM"/>
    </source>
</evidence>
<dbReference type="InterPro" id="IPR003615">
    <property type="entry name" value="HNH_nuc"/>
</dbReference>
<evidence type="ECO:0000259" key="1">
    <source>
        <dbReference type="Pfam" id="PF13391"/>
    </source>
</evidence>
<keyword evidence="4" id="KW-1185">Reference proteome</keyword>
<dbReference type="Pfam" id="PF20275">
    <property type="entry name" value="CTD10"/>
    <property type="match status" value="1"/>
</dbReference>
<feature type="domain" description="ABC-three component systems C-terminal" evidence="2">
    <location>
        <begin position="142"/>
        <end position="253"/>
    </location>
</feature>
<comment type="caution">
    <text evidence="3">The sequence shown here is derived from an EMBL/GenBank/DDBJ whole genome shotgun (WGS) entry which is preliminary data.</text>
</comment>
<dbReference type="Pfam" id="PF13391">
    <property type="entry name" value="HNH_2"/>
    <property type="match status" value="1"/>
</dbReference>
<evidence type="ECO:0000259" key="2">
    <source>
        <dbReference type="Pfam" id="PF20275"/>
    </source>
</evidence>
<evidence type="ECO:0000313" key="3">
    <source>
        <dbReference type="EMBL" id="GAA4940479.1"/>
    </source>
</evidence>
<accession>A0AAV3U1P4</accession>
<protein>
    <recommendedName>
        <fullName evidence="5">HNH endonuclease</fullName>
    </recommendedName>
</protein>
<organism evidence="3 4">
    <name type="scientific">Halioxenophilus aromaticivorans</name>
    <dbReference type="NCBI Taxonomy" id="1306992"/>
    <lineage>
        <taxon>Bacteria</taxon>
        <taxon>Pseudomonadati</taxon>
        <taxon>Pseudomonadota</taxon>
        <taxon>Gammaproteobacteria</taxon>
        <taxon>Alteromonadales</taxon>
        <taxon>Alteromonadaceae</taxon>
        <taxon>Halioxenophilus</taxon>
    </lineage>
</organism>
<name>A0AAV3U1P4_9ALTE</name>
<dbReference type="EMBL" id="BAABLX010000011">
    <property type="protein sequence ID" value="GAA4940479.1"/>
    <property type="molecule type" value="Genomic_DNA"/>
</dbReference>
<reference evidence="4" key="1">
    <citation type="journal article" date="2019" name="Int. J. Syst. Evol. Microbiol.">
        <title>The Global Catalogue of Microorganisms (GCM) 10K type strain sequencing project: providing services to taxonomists for standard genome sequencing and annotation.</title>
        <authorList>
            <consortium name="The Broad Institute Genomics Platform"/>
            <consortium name="The Broad Institute Genome Sequencing Center for Infectious Disease"/>
            <person name="Wu L."/>
            <person name="Ma J."/>
        </authorList>
    </citation>
    <scope>NUCLEOTIDE SEQUENCE [LARGE SCALE GENOMIC DNA]</scope>
    <source>
        <strain evidence="4">JCM 19134</strain>
    </source>
</reference>
<feature type="domain" description="HNH nuclease" evidence="1">
    <location>
        <begin position="37"/>
        <end position="90"/>
    </location>
</feature>